<gene>
    <name evidence="1" type="ordered locus">Sinac_2124</name>
</gene>
<reference evidence="1 2" key="1">
    <citation type="submission" date="2012-02" db="EMBL/GenBank/DDBJ databases">
        <title>Complete sequence of chromosome of Singulisphaera acidiphila DSM 18658.</title>
        <authorList>
            <consortium name="US DOE Joint Genome Institute (JGI-PGF)"/>
            <person name="Lucas S."/>
            <person name="Copeland A."/>
            <person name="Lapidus A."/>
            <person name="Glavina del Rio T."/>
            <person name="Dalin E."/>
            <person name="Tice H."/>
            <person name="Bruce D."/>
            <person name="Goodwin L."/>
            <person name="Pitluck S."/>
            <person name="Peters L."/>
            <person name="Ovchinnikova G."/>
            <person name="Chertkov O."/>
            <person name="Kyrpides N."/>
            <person name="Mavromatis K."/>
            <person name="Ivanova N."/>
            <person name="Brettin T."/>
            <person name="Detter J.C."/>
            <person name="Han C."/>
            <person name="Larimer F."/>
            <person name="Land M."/>
            <person name="Hauser L."/>
            <person name="Markowitz V."/>
            <person name="Cheng J.-F."/>
            <person name="Hugenholtz P."/>
            <person name="Woyke T."/>
            <person name="Wu D."/>
            <person name="Tindall B."/>
            <person name="Pomrenke H."/>
            <person name="Brambilla E."/>
            <person name="Klenk H.-P."/>
            <person name="Eisen J.A."/>
        </authorList>
    </citation>
    <scope>NUCLEOTIDE SEQUENCE [LARGE SCALE GENOMIC DNA]</scope>
    <source>
        <strain evidence="2">ATCC BAA-1392 / DSM 18658 / VKM B-2454 / MOB10</strain>
    </source>
</reference>
<dbReference type="EMBL" id="CP003364">
    <property type="protein sequence ID" value="AGA26459.1"/>
    <property type="molecule type" value="Genomic_DNA"/>
</dbReference>
<dbReference type="KEGG" id="saci:Sinac_2124"/>
<evidence type="ECO:0000313" key="2">
    <source>
        <dbReference type="Proteomes" id="UP000010798"/>
    </source>
</evidence>
<organism evidence="1 2">
    <name type="scientific">Singulisphaera acidiphila (strain ATCC BAA-1392 / DSM 18658 / VKM B-2454 / MOB10)</name>
    <dbReference type="NCBI Taxonomy" id="886293"/>
    <lineage>
        <taxon>Bacteria</taxon>
        <taxon>Pseudomonadati</taxon>
        <taxon>Planctomycetota</taxon>
        <taxon>Planctomycetia</taxon>
        <taxon>Isosphaerales</taxon>
        <taxon>Isosphaeraceae</taxon>
        <taxon>Singulisphaera</taxon>
    </lineage>
</organism>
<protein>
    <submittedName>
        <fullName evidence="1">Uncharacterized protein</fullName>
    </submittedName>
</protein>
<dbReference type="RefSeq" id="WP_015245626.1">
    <property type="nucleotide sequence ID" value="NC_019892.1"/>
</dbReference>
<name>L0DAQ9_SINAD</name>
<proteinExistence type="predicted"/>
<sequence length="178" mass="18329">MRVKHQFRPSGQWALEDRIALSHVSAIVDRAAPAPTGLRATFTGRYNATPAGIPGGESQLTLSGSARVPGLGNAKIAGTLASNPSLPPSSTNTHGIFTLIARKAGGNIVTEVTGPTTDLTSRTPTSTQLNYTVLAAPPKLASLIGTQGVATLSLKPRLRNSPVGGPVSGQFTLRVVQS</sequence>
<dbReference type="HOGENOM" id="CLU_1509606_0_0_0"/>
<evidence type="ECO:0000313" key="1">
    <source>
        <dbReference type="EMBL" id="AGA26459.1"/>
    </source>
</evidence>
<dbReference type="AlphaFoldDB" id="L0DAQ9"/>
<dbReference type="Proteomes" id="UP000010798">
    <property type="component" value="Chromosome"/>
</dbReference>
<keyword evidence="2" id="KW-1185">Reference proteome</keyword>
<accession>L0DAQ9</accession>
<dbReference type="OrthoDB" id="9917421at2"/>